<dbReference type="SMART" id="SM00226">
    <property type="entry name" value="LMWPc"/>
    <property type="match status" value="1"/>
</dbReference>
<evidence type="ECO:0000313" key="9">
    <source>
        <dbReference type="Proteomes" id="UP000824088"/>
    </source>
</evidence>
<proteinExistence type="inferred from homology"/>
<dbReference type="InterPro" id="IPR050438">
    <property type="entry name" value="LMW_PTPase"/>
</dbReference>
<sequence>MNIMFVCTGNTCRSPMLARMFADYARKVGFGCAADSAGMKGGGSPVNPKAACTLAARGLDSDGHISKVFGDAEAGWADFVFTMDEGQRDELRLRYPELRVECLSAFCGSEIADPYGGGQADYDATADIFEALLPAVLDFVEKNSPQAEKDA</sequence>
<feature type="active site" description="Nucleophile" evidence="6">
    <location>
        <position position="7"/>
    </location>
</feature>
<dbReference type="SUPFAM" id="SSF52788">
    <property type="entry name" value="Phosphotyrosine protein phosphatases I"/>
    <property type="match status" value="1"/>
</dbReference>
<feature type="active site" description="Nucleophile" evidence="6">
    <location>
        <position position="13"/>
    </location>
</feature>
<dbReference type="AlphaFoldDB" id="A0A9D1HTN6"/>
<dbReference type="InterPro" id="IPR017867">
    <property type="entry name" value="Tyr_phospatase_low_mol_wt"/>
</dbReference>
<evidence type="ECO:0000313" key="8">
    <source>
        <dbReference type="EMBL" id="HIU21528.1"/>
    </source>
</evidence>
<dbReference type="PANTHER" id="PTHR11717:SF7">
    <property type="entry name" value="LOW MOLECULAR WEIGHT PHOSPHOTYROSINE PROTEIN PHOSPHATASE"/>
    <property type="match status" value="1"/>
</dbReference>
<feature type="active site" description="Proton donor" evidence="6">
    <location>
        <position position="113"/>
    </location>
</feature>
<dbReference type="PANTHER" id="PTHR11717">
    <property type="entry name" value="LOW MOLECULAR WEIGHT PROTEIN TYROSINE PHOSPHATASE"/>
    <property type="match status" value="1"/>
</dbReference>
<evidence type="ECO:0000256" key="4">
    <source>
        <dbReference type="ARBA" id="ARBA00022912"/>
    </source>
</evidence>
<dbReference type="GO" id="GO:0004725">
    <property type="term" value="F:protein tyrosine phosphatase activity"/>
    <property type="evidence" value="ECO:0007669"/>
    <property type="project" value="UniProtKB-EC"/>
</dbReference>
<evidence type="ECO:0000256" key="2">
    <source>
        <dbReference type="ARBA" id="ARBA00013064"/>
    </source>
</evidence>
<gene>
    <name evidence="8" type="ORF">IAD51_04780</name>
</gene>
<dbReference type="EC" id="3.1.3.48" evidence="2"/>
<name>A0A9D1HTN6_9FIRM</name>
<organism evidence="8 9">
    <name type="scientific">Candidatus Limadaptatus stercorigallinarum</name>
    <dbReference type="NCBI Taxonomy" id="2840845"/>
    <lineage>
        <taxon>Bacteria</taxon>
        <taxon>Bacillati</taxon>
        <taxon>Bacillota</taxon>
        <taxon>Clostridia</taxon>
        <taxon>Eubacteriales</taxon>
        <taxon>Candidatus Limadaptatus</taxon>
    </lineage>
</organism>
<dbReference type="InterPro" id="IPR036196">
    <property type="entry name" value="Ptyr_pPase_sf"/>
</dbReference>
<evidence type="ECO:0000256" key="6">
    <source>
        <dbReference type="PIRSR" id="PIRSR617867-1"/>
    </source>
</evidence>
<keyword evidence="4" id="KW-0904">Protein phosphatase</keyword>
<dbReference type="InterPro" id="IPR023485">
    <property type="entry name" value="Ptyr_pPase"/>
</dbReference>
<comment type="caution">
    <text evidence="8">The sequence shown here is derived from an EMBL/GenBank/DDBJ whole genome shotgun (WGS) entry which is preliminary data.</text>
</comment>
<evidence type="ECO:0000256" key="3">
    <source>
        <dbReference type="ARBA" id="ARBA00022801"/>
    </source>
</evidence>
<protein>
    <recommendedName>
        <fullName evidence="2">protein-tyrosine-phosphatase</fullName>
        <ecNumber evidence="2">3.1.3.48</ecNumber>
    </recommendedName>
</protein>
<keyword evidence="3" id="KW-0378">Hydrolase</keyword>
<dbReference type="PRINTS" id="PR00719">
    <property type="entry name" value="LMWPTPASE"/>
</dbReference>
<comment type="catalytic activity">
    <reaction evidence="5">
        <text>O-phospho-L-tyrosyl-[protein] + H2O = L-tyrosyl-[protein] + phosphate</text>
        <dbReference type="Rhea" id="RHEA:10684"/>
        <dbReference type="Rhea" id="RHEA-COMP:10136"/>
        <dbReference type="Rhea" id="RHEA-COMP:20101"/>
        <dbReference type="ChEBI" id="CHEBI:15377"/>
        <dbReference type="ChEBI" id="CHEBI:43474"/>
        <dbReference type="ChEBI" id="CHEBI:46858"/>
        <dbReference type="ChEBI" id="CHEBI:61978"/>
        <dbReference type="EC" id="3.1.3.48"/>
    </reaction>
</comment>
<feature type="domain" description="Phosphotyrosine protein phosphatase I" evidence="7">
    <location>
        <begin position="1"/>
        <end position="142"/>
    </location>
</feature>
<dbReference type="Pfam" id="PF01451">
    <property type="entry name" value="LMWPc"/>
    <property type="match status" value="1"/>
</dbReference>
<evidence type="ECO:0000259" key="7">
    <source>
        <dbReference type="SMART" id="SM00226"/>
    </source>
</evidence>
<reference evidence="8" key="1">
    <citation type="submission" date="2020-10" db="EMBL/GenBank/DDBJ databases">
        <authorList>
            <person name="Gilroy R."/>
        </authorList>
    </citation>
    <scope>NUCLEOTIDE SEQUENCE</scope>
    <source>
        <strain evidence="8">1063</strain>
    </source>
</reference>
<reference evidence="8" key="2">
    <citation type="journal article" date="2021" name="PeerJ">
        <title>Extensive microbial diversity within the chicken gut microbiome revealed by metagenomics and culture.</title>
        <authorList>
            <person name="Gilroy R."/>
            <person name="Ravi A."/>
            <person name="Getino M."/>
            <person name="Pursley I."/>
            <person name="Horton D.L."/>
            <person name="Alikhan N.F."/>
            <person name="Baker D."/>
            <person name="Gharbi K."/>
            <person name="Hall N."/>
            <person name="Watson M."/>
            <person name="Adriaenssens E.M."/>
            <person name="Foster-Nyarko E."/>
            <person name="Jarju S."/>
            <person name="Secka A."/>
            <person name="Antonio M."/>
            <person name="Oren A."/>
            <person name="Chaudhuri R.R."/>
            <person name="La Ragione R."/>
            <person name="Hildebrand F."/>
            <person name="Pallen M.J."/>
        </authorList>
    </citation>
    <scope>NUCLEOTIDE SEQUENCE</scope>
    <source>
        <strain evidence="8">1063</strain>
    </source>
</reference>
<accession>A0A9D1HTN6</accession>
<dbReference type="EMBL" id="DVMN01000085">
    <property type="protein sequence ID" value="HIU21528.1"/>
    <property type="molecule type" value="Genomic_DNA"/>
</dbReference>
<comment type="similarity">
    <text evidence="1">Belongs to the low molecular weight phosphotyrosine protein phosphatase family.</text>
</comment>
<dbReference type="Proteomes" id="UP000824088">
    <property type="component" value="Unassembled WGS sequence"/>
</dbReference>
<dbReference type="Gene3D" id="3.40.50.2300">
    <property type="match status" value="1"/>
</dbReference>
<evidence type="ECO:0000256" key="1">
    <source>
        <dbReference type="ARBA" id="ARBA00011063"/>
    </source>
</evidence>
<evidence type="ECO:0000256" key="5">
    <source>
        <dbReference type="ARBA" id="ARBA00051722"/>
    </source>
</evidence>